<accession>A0A378T6Y0</accession>
<sequence length="71" mass="7528">MSSSSGHLPTNGLEIYFEVYGTLDAAAAPLLAIPGAFMSTDSTQAWTRAFAPERTVIVFDQQGHGRTAARA</sequence>
<dbReference type="AlphaFoldDB" id="A0A378T6Y0"/>
<reference evidence="1 2" key="1">
    <citation type="submission" date="2018-06" db="EMBL/GenBank/DDBJ databases">
        <authorList>
            <consortium name="Pathogen Informatics"/>
            <person name="Doyle S."/>
        </authorList>
    </citation>
    <scope>NUCLEOTIDE SEQUENCE [LARGE SCALE GENOMIC DNA]</scope>
    <source>
        <strain evidence="1 2">NCTC10821</strain>
    </source>
</reference>
<dbReference type="Gene3D" id="3.40.50.1820">
    <property type="entry name" value="alpha/beta hydrolase"/>
    <property type="match status" value="1"/>
</dbReference>
<name>A0A378T6Y0_9MYCO</name>
<dbReference type="RefSeq" id="WP_232067965.1">
    <property type="nucleotide sequence ID" value="NZ_AP022600.1"/>
</dbReference>
<organism evidence="1 2">
    <name type="scientific">Mycolicibacterium tokaiense</name>
    <dbReference type="NCBI Taxonomy" id="39695"/>
    <lineage>
        <taxon>Bacteria</taxon>
        <taxon>Bacillati</taxon>
        <taxon>Actinomycetota</taxon>
        <taxon>Actinomycetes</taxon>
        <taxon>Mycobacteriales</taxon>
        <taxon>Mycobacteriaceae</taxon>
        <taxon>Mycolicibacterium</taxon>
    </lineage>
</organism>
<dbReference type="SUPFAM" id="SSF53474">
    <property type="entry name" value="alpha/beta-Hydrolases"/>
    <property type="match status" value="1"/>
</dbReference>
<dbReference type="GO" id="GO:0016787">
    <property type="term" value="F:hydrolase activity"/>
    <property type="evidence" value="ECO:0007669"/>
    <property type="project" value="UniProtKB-KW"/>
</dbReference>
<dbReference type="InterPro" id="IPR029058">
    <property type="entry name" value="AB_hydrolase_fold"/>
</dbReference>
<keyword evidence="1" id="KW-0378">Hydrolase</keyword>
<gene>
    <name evidence="1" type="ORF">NCTC10821_00075</name>
</gene>
<keyword evidence="2" id="KW-1185">Reference proteome</keyword>
<proteinExistence type="predicted"/>
<dbReference type="Proteomes" id="UP000254978">
    <property type="component" value="Unassembled WGS sequence"/>
</dbReference>
<protein>
    <submittedName>
        <fullName evidence="1">Alpha/beta hydrolase fold protein</fullName>
    </submittedName>
</protein>
<evidence type="ECO:0000313" key="1">
    <source>
        <dbReference type="EMBL" id="STZ56582.1"/>
    </source>
</evidence>
<evidence type="ECO:0000313" key="2">
    <source>
        <dbReference type="Proteomes" id="UP000254978"/>
    </source>
</evidence>
<dbReference type="EMBL" id="UGQT01000001">
    <property type="protein sequence ID" value="STZ56582.1"/>
    <property type="molecule type" value="Genomic_DNA"/>
</dbReference>